<evidence type="ECO:0000256" key="4">
    <source>
        <dbReference type="ARBA" id="ARBA00022859"/>
    </source>
</evidence>
<evidence type="ECO:0000256" key="2">
    <source>
        <dbReference type="ARBA" id="ARBA00022588"/>
    </source>
</evidence>
<dbReference type="SMART" id="SM00165">
    <property type="entry name" value="UBA"/>
    <property type="match status" value="1"/>
</dbReference>
<comment type="caution">
    <text evidence="11">The sequence shown here is derived from an EMBL/GenBank/DDBJ whole genome shotgun (WGS) entry which is preliminary data.</text>
</comment>
<accession>A0AAE0RA36</accession>
<dbReference type="InterPro" id="IPR029071">
    <property type="entry name" value="Ubiquitin-like_domsf"/>
</dbReference>
<dbReference type="PANTHER" id="PTHR10677:SF25">
    <property type="entry name" value="UBIQUITIN-LIKE PROTEIN 7"/>
    <property type="match status" value="1"/>
</dbReference>
<dbReference type="PROSITE" id="PS50030">
    <property type="entry name" value="UBA"/>
    <property type="match status" value="1"/>
</dbReference>
<dbReference type="InterPro" id="IPR000626">
    <property type="entry name" value="Ubiquitin-like_dom"/>
</dbReference>
<feature type="compositionally biased region" description="Polar residues" evidence="8">
    <location>
        <begin position="292"/>
        <end position="312"/>
    </location>
</feature>
<name>A0AAE0RA36_9TELE</name>
<keyword evidence="2" id="KW-0399">Innate immunity</keyword>
<dbReference type="Gene3D" id="3.10.20.90">
    <property type="entry name" value="Phosphatidylinositol 3-kinase Catalytic Subunit, Chain A, domain 1"/>
    <property type="match status" value="1"/>
</dbReference>
<dbReference type="InterPro" id="IPR015940">
    <property type="entry name" value="UBA"/>
</dbReference>
<evidence type="ECO:0000313" key="11">
    <source>
        <dbReference type="EMBL" id="KAK3548846.1"/>
    </source>
</evidence>
<dbReference type="AlphaFoldDB" id="A0AAE0RA36"/>
<dbReference type="InterPro" id="IPR009060">
    <property type="entry name" value="UBA-like_sf"/>
</dbReference>
<evidence type="ECO:0000256" key="1">
    <source>
        <dbReference type="ARBA" id="ARBA00022553"/>
    </source>
</evidence>
<evidence type="ECO:0000256" key="8">
    <source>
        <dbReference type="SAM" id="MobiDB-lite"/>
    </source>
</evidence>
<keyword evidence="4" id="KW-0391">Immunity</keyword>
<gene>
    <name evidence="11" type="ORF">QTP70_021041</name>
</gene>
<dbReference type="GO" id="GO:0045087">
    <property type="term" value="P:innate immune response"/>
    <property type="evidence" value="ECO:0007669"/>
    <property type="project" value="UniProtKB-KW"/>
</dbReference>
<dbReference type="SUPFAM" id="SSF54236">
    <property type="entry name" value="Ubiquitin-like"/>
    <property type="match status" value="1"/>
</dbReference>
<proteinExistence type="predicted"/>
<dbReference type="SUPFAM" id="SSF46934">
    <property type="entry name" value="UBA-like"/>
    <property type="match status" value="1"/>
</dbReference>
<protein>
    <recommendedName>
        <fullName evidence="7">Ubiquitin-like protein 7</fullName>
    </recommendedName>
</protein>
<evidence type="ECO:0000313" key="12">
    <source>
        <dbReference type="Proteomes" id="UP001274896"/>
    </source>
</evidence>
<dbReference type="GO" id="GO:0006511">
    <property type="term" value="P:ubiquitin-dependent protein catabolic process"/>
    <property type="evidence" value="ECO:0007669"/>
    <property type="project" value="TreeGrafter"/>
</dbReference>
<evidence type="ECO:0000256" key="7">
    <source>
        <dbReference type="ARBA" id="ARBA00074524"/>
    </source>
</evidence>
<evidence type="ECO:0000256" key="3">
    <source>
        <dbReference type="ARBA" id="ARBA00022786"/>
    </source>
</evidence>
<dbReference type="InterPro" id="IPR047878">
    <property type="entry name" value="UBL7_UBA"/>
</dbReference>
<dbReference type="InterPro" id="IPR015496">
    <property type="entry name" value="Ubiquilin"/>
</dbReference>
<feature type="domain" description="UBA" evidence="9">
    <location>
        <begin position="383"/>
        <end position="427"/>
    </location>
</feature>
<keyword evidence="3" id="KW-0833">Ubl conjugation pathway</keyword>
<feature type="region of interest" description="Disordered" evidence="8">
    <location>
        <begin position="341"/>
        <end position="360"/>
    </location>
</feature>
<dbReference type="CDD" id="cd14326">
    <property type="entry name" value="UBA_UBL7"/>
    <property type="match status" value="1"/>
</dbReference>
<dbReference type="GO" id="GO:0031593">
    <property type="term" value="F:polyubiquitin modification-dependent protein binding"/>
    <property type="evidence" value="ECO:0007669"/>
    <property type="project" value="TreeGrafter"/>
</dbReference>
<comment type="subunit">
    <text evidence="6">Binds ubiquitin. Interacts with MAVS; this interaction enhances TRIM21-dependent 'Lys-27'-linked polyubiquitination of MAVS.</text>
</comment>
<feature type="region of interest" description="Disordered" evidence="8">
    <location>
        <begin position="256"/>
        <end position="319"/>
    </location>
</feature>
<reference evidence="11" key="1">
    <citation type="submission" date="2023-06" db="EMBL/GenBank/DDBJ databases">
        <title>Male Hemibagrus guttatus genome.</title>
        <authorList>
            <person name="Bian C."/>
        </authorList>
    </citation>
    <scope>NUCLEOTIDE SEQUENCE</scope>
    <source>
        <strain evidence="11">Male_cb2023</strain>
        <tissue evidence="11">Muscle</tissue>
    </source>
</reference>
<dbReference type="GO" id="GO:0005829">
    <property type="term" value="C:cytosol"/>
    <property type="evidence" value="ECO:0007669"/>
    <property type="project" value="TreeGrafter"/>
</dbReference>
<comment type="function">
    <text evidence="5">Interferon-stimulated protein that positively regulates RNA virus-triggered innate immune signaling. Mechanistically, promotes 'Lys-27'-linked polyubiquitination of MAVS through TRIM21 leading to enhanced the IFN signaling pathway.</text>
</comment>
<feature type="compositionally biased region" description="Low complexity" evidence="8">
    <location>
        <begin position="349"/>
        <end position="360"/>
    </location>
</feature>
<evidence type="ECO:0000256" key="5">
    <source>
        <dbReference type="ARBA" id="ARBA00057016"/>
    </source>
</evidence>
<dbReference type="EMBL" id="JAUCMX010000004">
    <property type="protein sequence ID" value="KAK3548846.1"/>
    <property type="molecule type" value="Genomic_DNA"/>
</dbReference>
<sequence length="431" mass="45723">MKCNNPNTPPHAVSSHVDLKSLAELEVDETDPGVPSLLGRWDRSTLSAIVEHPGAEQLKLVLYRAEKGVGGTGNQGNFQDMENPLWHLSLKLHNRPKSVLPFPEDVEPGSYMVATIKQLVSAQLPDSLPDPELIELVHCGCKLKDDLTLDSYGIISGSTLHILKKVWPEPEVKPEPVNRSAAAREFRLLQAAMQSNAAYSDAVFKLLRNKESLDQIIVASPGLSSDPVALGNLVRSHPALVNAIILIFHSVTSSMPSQSNASSSHNAPASSYSEMPGGFLFEGMSDDEDDFQSGSRAGSSQRPRPPTNLSSGGATGPRPITQTELATALALANTPESSAVTPILGSQDVPAGGSSATAAGTPVTSNVLSRALQQALEASGVTPLQGRWQMQMQQLRDMGIRDEELALRALQATDGDLQAALELIFAGGGGL</sequence>
<evidence type="ECO:0000259" key="9">
    <source>
        <dbReference type="PROSITE" id="PS50030"/>
    </source>
</evidence>
<feature type="domain" description="Ubiquitin-like" evidence="10">
    <location>
        <begin position="113"/>
        <end position="165"/>
    </location>
</feature>
<dbReference type="FunFam" id="1.10.8.10:FF:000192">
    <property type="entry name" value="Ubiquitin-like 7b (bone marrow stromal cell-derived)"/>
    <property type="match status" value="1"/>
</dbReference>
<organism evidence="11 12">
    <name type="scientific">Hemibagrus guttatus</name>
    <dbReference type="NCBI Taxonomy" id="175788"/>
    <lineage>
        <taxon>Eukaryota</taxon>
        <taxon>Metazoa</taxon>
        <taxon>Chordata</taxon>
        <taxon>Craniata</taxon>
        <taxon>Vertebrata</taxon>
        <taxon>Euteleostomi</taxon>
        <taxon>Actinopterygii</taxon>
        <taxon>Neopterygii</taxon>
        <taxon>Teleostei</taxon>
        <taxon>Ostariophysi</taxon>
        <taxon>Siluriformes</taxon>
        <taxon>Bagridae</taxon>
        <taxon>Hemibagrus</taxon>
    </lineage>
</organism>
<keyword evidence="12" id="KW-1185">Reference proteome</keyword>
<dbReference type="PROSITE" id="PS50053">
    <property type="entry name" value="UBIQUITIN_2"/>
    <property type="match status" value="1"/>
</dbReference>
<evidence type="ECO:0000259" key="10">
    <source>
        <dbReference type="PROSITE" id="PS50053"/>
    </source>
</evidence>
<dbReference type="Proteomes" id="UP001274896">
    <property type="component" value="Unassembled WGS sequence"/>
</dbReference>
<keyword evidence="1" id="KW-0597">Phosphoprotein</keyword>
<dbReference type="FunFam" id="3.10.20.90:FF:000139">
    <property type="entry name" value="ubiquitin-like protein 7"/>
    <property type="match status" value="1"/>
</dbReference>
<evidence type="ECO:0000256" key="6">
    <source>
        <dbReference type="ARBA" id="ARBA00062414"/>
    </source>
</evidence>
<dbReference type="Gene3D" id="1.10.8.10">
    <property type="entry name" value="DNA helicase RuvA subunit, C-terminal domain"/>
    <property type="match status" value="1"/>
</dbReference>
<dbReference type="PANTHER" id="PTHR10677">
    <property type="entry name" value="UBIQUILIN"/>
    <property type="match status" value="1"/>
</dbReference>
<feature type="compositionally biased region" description="Low complexity" evidence="8">
    <location>
        <begin position="256"/>
        <end position="273"/>
    </location>
</feature>